<dbReference type="SUPFAM" id="SSF48726">
    <property type="entry name" value="Immunoglobulin"/>
    <property type="match status" value="1"/>
</dbReference>
<dbReference type="Gene3D" id="2.60.40.10">
    <property type="entry name" value="Immunoglobulins"/>
    <property type="match status" value="1"/>
</dbReference>
<name>A0ABY7EKA1_MYAAR</name>
<sequence>MRDFMSMEVVRWNVICLLLTIAVTQGDLIFTSDKQYAQLHGTITLTCNTSESVSAVEFQRDENRLGICRKEVGCSTSNESKFSLKINLQPVGYDIYTLTINNFEVNDTGLYRCLTFDTFWQDSTIHITHAGN</sequence>
<gene>
    <name evidence="3" type="ORF">MAR_035491</name>
</gene>
<proteinExistence type="predicted"/>
<dbReference type="EMBL" id="CP111018">
    <property type="protein sequence ID" value="WAR10415.1"/>
    <property type="molecule type" value="Genomic_DNA"/>
</dbReference>
<feature type="chain" id="PRO_5047194704" description="Immunoglobulin domain-containing protein" evidence="1">
    <location>
        <begin position="27"/>
        <end position="132"/>
    </location>
</feature>
<keyword evidence="1" id="KW-0732">Signal</keyword>
<accession>A0ABY7EKA1</accession>
<dbReference type="Proteomes" id="UP001164746">
    <property type="component" value="Chromosome 7"/>
</dbReference>
<evidence type="ECO:0000313" key="4">
    <source>
        <dbReference type="Proteomes" id="UP001164746"/>
    </source>
</evidence>
<dbReference type="InterPro" id="IPR003599">
    <property type="entry name" value="Ig_sub"/>
</dbReference>
<reference evidence="3" key="1">
    <citation type="submission" date="2022-11" db="EMBL/GenBank/DDBJ databases">
        <title>Centuries of genome instability and evolution in soft-shell clam transmissible cancer (bioRxiv).</title>
        <authorList>
            <person name="Hart S.F.M."/>
            <person name="Yonemitsu M.A."/>
            <person name="Giersch R.M."/>
            <person name="Beal B.F."/>
            <person name="Arriagada G."/>
            <person name="Davis B.W."/>
            <person name="Ostrander E.A."/>
            <person name="Goff S.P."/>
            <person name="Metzger M.J."/>
        </authorList>
    </citation>
    <scope>NUCLEOTIDE SEQUENCE</scope>
    <source>
        <strain evidence="3">MELC-2E11</strain>
        <tissue evidence="3">Siphon/mantle</tissue>
    </source>
</reference>
<evidence type="ECO:0000313" key="3">
    <source>
        <dbReference type="EMBL" id="WAR10415.1"/>
    </source>
</evidence>
<organism evidence="3 4">
    <name type="scientific">Mya arenaria</name>
    <name type="common">Soft-shell clam</name>
    <dbReference type="NCBI Taxonomy" id="6604"/>
    <lineage>
        <taxon>Eukaryota</taxon>
        <taxon>Metazoa</taxon>
        <taxon>Spiralia</taxon>
        <taxon>Lophotrochozoa</taxon>
        <taxon>Mollusca</taxon>
        <taxon>Bivalvia</taxon>
        <taxon>Autobranchia</taxon>
        <taxon>Heteroconchia</taxon>
        <taxon>Euheterodonta</taxon>
        <taxon>Imparidentia</taxon>
        <taxon>Neoheterodontei</taxon>
        <taxon>Myida</taxon>
        <taxon>Myoidea</taxon>
        <taxon>Myidae</taxon>
        <taxon>Mya</taxon>
    </lineage>
</organism>
<dbReference type="InterPro" id="IPR013783">
    <property type="entry name" value="Ig-like_fold"/>
</dbReference>
<evidence type="ECO:0000259" key="2">
    <source>
        <dbReference type="SMART" id="SM00409"/>
    </source>
</evidence>
<dbReference type="InterPro" id="IPR036179">
    <property type="entry name" value="Ig-like_dom_sf"/>
</dbReference>
<keyword evidence="4" id="KW-1185">Reference proteome</keyword>
<evidence type="ECO:0000256" key="1">
    <source>
        <dbReference type="SAM" id="SignalP"/>
    </source>
</evidence>
<dbReference type="SMART" id="SM00409">
    <property type="entry name" value="IG"/>
    <property type="match status" value="1"/>
</dbReference>
<feature type="domain" description="Immunoglobulin" evidence="2">
    <location>
        <begin position="32"/>
        <end position="128"/>
    </location>
</feature>
<feature type="signal peptide" evidence="1">
    <location>
        <begin position="1"/>
        <end position="26"/>
    </location>
</feature>
<protein>
    <recommendedName>
        <fullName evidence="2">Immunoglobulin domain-containing protein</fullName>
    </recommendedName>
</protein>